<gene>
    <name evidence="2" type="ORF">NSU_3137</name>
</gene>
<sequence length="126" mass="13687">MEVRSTYEATRRVIPAMRKLGLRILPGGDYGFAWNPIGRNARDLELLVRDYGFTPGETLHAVTALGAQLMHRGGELGLIKEGYIADLLLVAGNPVDDITILQEADKLTMVMKGGTVHKAPANHAHA</sequence>
<dbReference type="InterPro" id="IPR051781">
    <property type="entry name" value="Metallo-dep_Hydrolase"/>
</dbReference>
<dbReference type="PANTHER" id="PTHR43135:SF3">
    <property type="entry name" value="ALPHA-D-RIBOSE 1-METHYLPHOSPHONATE 5-TRIPHOSPHATE DIPHOSPHATASE"/>
    <property type="match status" value="1"/>
</dbReference>
<reference evidence="2 3" key="1">
    <citation type="journal article" date="2012" name="J. Bacteriol.">
        <title>Genome sequence of benzo(a)pyrene-degrading bacterium Novosphingobium pentaromativorans US6-1.</title>
        <authorList>
            <person name="Luo Y.R."/>
            <person name="Kang S.G."/>
            <person name="Kim S.J."/>
            <person name="Kim M.R."/>
            <person name="Li N."/>
            <person name="Lee J.H."/>
            <person name="Kwon K.K."/>
        </authorList>
    </citation>
    <scope>NUCLEOTIDE SEQUENCE [LARGE SCALE GENOMIC DNA]</scope>
    <source>
        <strain evidence="2 3">US6-1</strain>
    </source>
</reference>
<dbReference type="PATRIC" id="fig|1088721.3.peg.3093"/>
<comment type="caution">
    <text evidence="2">The sequence shown here is derived from an EMBL/GenBank/DDBJ whole genome shotgun (WGS) entry which is preliminary data.</text>
</comment>
<dbReference type="Pfam" id="PF01979">
    <property type="entry name" value="Amidohydro_1"/>
    <property type="match status" value="1"/>
</dbReference>
<dbReference type="OrthoDB" id="8098664at2"/>
<dbReference type="PANTHER" id="PTHR43135">
    <property type="entry name" value="ALPHA-D-RIBOSE 1-METHYLPHOSPHONATE 5-TRIPHOSPHATE DIPHOSPHATASE"/>
    <property type="match status" value="1"/>
</dbReference>
<feature type="domain" description="Amidohydrolase-related" evidence="1">
    <location>
        <begin position="13"/>
        <end position="115"/>
    </location>
</feature>
<name>G6EFL6_9SPHN</name>
<dbReference type="Proteomes" id="UP000004030">
    <property type="component" value="Unassembled WGS sequence"/>
</dbReference>
<dbReference type="SUPFAM" id="SSF51338">
    <property type="entry name" value="Composite domain of metallo-dependent hydrolases"/>
    <property type="match status" value="1"/>
</dbReference>
<proteinExistence type="predicted"/>
<dbReference type="Gene3D" id="3.20.20.140">
    <property type="entry name" value="Metal-dependent hydrolases"/>
    <property type="match status" value="1"/>
</dbReference>
<accession>G6EFL6</accession>
<dbReference type="GO" id="GO:0016810">
    <property type="term" value="F:hydrolase activity, acting on carbon-nitrogen (but not peptide) bonds"/>
    <property type="evidence" value="ECO:0007669"/>
    <property type="project" value="InterPro"/>
</dbReference>
<dbReference type="Gene3D" id="2.30.40.10">
    <property type="entry name" value="Urease, subunit C, domain 1"/>
    <property type="match status" value="1"/>
</dbReference>
<dbReference type="InterPro" id="IPR006680">
    <property type="entry name" value="Amidohydro-rel"/>
</dbReference>
<keyword evidence="3" id="KW-1185">Reference proteome</keyword>
<dbReference type="InterPro" id="IPR011059">
    <property type="entry name" value="Metal-dep_hydrolase_composite"/>
</dbReference>
<dbReference type="RefSeq" id="WP_007014045.1">
    <property type="nucleotide sequence ID" value="NZ_AGFM01000051.1"/>
</dbReference>
<organism evidence="2 3">
    <name type="scientific">Novosphingobium pentaromativorans US6-1</name>
    <dbReference type="NCBI Taxonomy" id="1088721"/>
    <lineage>
        <taxon>Bacteria</taxon>
        <taxon>Pseudomonadati</taxon>
        <taxon>Pseudomonadota</taxon>
        <taxon>Alphaproteobacteria</taxon>
        <taxon>Sphingomonadales</taxon>
        <taxon>Sphingomonadaceae</taxon>
        <taxon>Novosphingobium</taxon>
    </lineage>
</organism>
<dbReference type="AlphaFoldDB" id="G6EFL6"/>
<dbReference type="eggNOG" id="COG1228">
    <property type="taxonomic scope" value="Bacteria"/>
</dbReference>
<dbReference type="EMBL" id="AGFM01000051">
    <property type="protein sequence ID" value="EHJ59887.1"/>
    <property type="molecule type" value="Genomic_DNA"/>
</dbReference>
<protein>
    <submittedName>
        <fullName evidence="2">Putative X-Pro dipeptidase</fullName>
    </submittedName>
</protein>
<evidence type="ECO:0000259" key="1">
    <source>
        <dbReference type="Pfam" id="PF01979"/>
    </source>
</evidence>
<evidence type="ECO:0000313" key="3">
    <source>
        <dbReference type="Proteomes" id="UP000004030"/>
    </source>
</evidence>
<evidence type="ECO:0000313" key="2">
    <source>
        <dbReference type="EMBL" id="EHJ59887.1"/>
    </source>
</evidence>